<dbReference type="Proteomes" id="UP000011761">
    <property type="component" value="Unassembled WGS sequence"/>
</dbReference>
<proteinExistence type="predicted"/>
<gene>
    <name evidence="1" type="ORF">BAUCODRAFT_411770</name>
</gene>
<dbReference type="AlphaFoldDB" id="M2LU50"/>
<evidence type="ECO:0000313" key="2">
    <source>
        <dbReference type="Proteomes" id="UP000011761"/>
    </source>
</evidence>
<sequence>MRVPRVTGLSMVSSTLSYPHVSAVWRPSVISNQLSLSSYFTTWMGSMIPVEVLLRFETFIITDIRVLQLSFAYTHSTIPFSLYAQRLLL</sequence>
<dbReference type="HOGENOM" id="CLU_2454365_0_0_1"/>
<keyword evidence="2" id="KW-1185">Reference proteome</keyword>
<accession>M2LU50</accession>
<evidence type="ECO:0000313" key="1">
    <source>
        <dbReference type="EMBL" id="EMC98062.1"/>
    </source>
</evidence>
<organism evidence="1 2">
    <name type="scientific">Baudoinia panamericana (strain UAMH 10762)</name>
    <name type="common">Angels' share fungus</name>
    <name type="synonym">Baudoinia compniacensis (strain UAMH 10762)</name>
    <dbReference type="NCBI Taxonomy" id="717646"/>
    <lineage>
        <taxon>Eukaryota</taxon>
        <taxon>Fungi</taxon>
        <taxon>Dikarya</taxon>
        <taxon>Ascomycota</taxon>
        <taxon>Pezizomycotina</taxon>
        <taxon>Dothideomycetes</taxon>
        <taxon>Dothideomycetidae</taxon>
        <taxon>Mycosphaerellales</taxon>
        <taxon>Teratosphaeriaceae</taxon>
        <taxon>Baudoinia</taxon>
    </lineage>
</organism>
<dbReference type="KEGG" id="bcom:BAUCODRAFT_411770"/>
<reference evidence="1 2" key="1">
    <citation type="journal article" date="2012" name="PLoS Pathog.">
        <title>Diverse lifestyles and strategies of plant pathogenesis encoded in the genomes of eighteen Dothideomycetes fungi.</title>
        <authorList>
            <person name="Ohm R.A."/>
            <person name="Feau N."/>
            <person name="Henrissat B."/>
            <person name="Schoch C.L."/>
            <person name="Horwitz B.A."/>
            <person name="Barry K.W."/>
            <person name="Condon B.J."/>
            <person name="Copeland A.C."/>
            <person name="Dhillon B."/>
            <person name="Glaser F."/>
            <person name="Hesse C.N."/>
            <person name="Kosti I."/>
            <person name="LaButti K."/>
            <person name="Lindquist E.A."/>
            <person name="Lucas S."/>
            <person name="Salamov A.A."/>
            <person name="Bradshaw R.E."/>
            <person name="Ciuffetti L."/>
            <person name="Hamelin R.C."/>
            <person name="Kema G.H.J."/>
            <person name="Lawrence C."/>
            <person name="Scott J.A."/>
            <person name="Spatafora J.W."/>
            <person name="Turgeon B.G."/>
            <person name="de Wit P.J.G.M."/>
            <person name="Zhong S."/>
            <person name="Goodwin S.B."/>
            <person name="Grigoriev I.V."/>
        </authorList>
    </citation>
    <scope>NUCLEOTIDE SEQUENCE [LARGE SCALE GENOMIC DNA]</scope>
    <source>
        <strain evidence="1 2">UAMH 10762</strain>
    </source>
</reference>
<name>M2LU50_BAUPA</name>
<dbReference type="RefSeq" id="XP_007674875.1">
    <property type="nucleotide sequence ID" value="XM_007676685.1"/>
</dbReference>
<dbReference type="EMBL" id="KB445553">
    <property type="protein sequence ID" value="EMC98062.1"/>
    <property type="molecule type" value="Genomic_DNA"/>
</dbReference>
<protein>
    <submittedName>
        <fullName evidence="1">Uncharacterized protein</fullName>
    </submittedName>
</protein>
<dbReference type="GeneID" id="19114078"/>